<dbReference type="InterPro" id="IPR021740">
    <property type="entry name" value="Velvet"/>
</dbReference>
<dbReference type="Proteomes" id="UP000789706">
    <property type="component" value="Unassembled WGS sequence"/>
</dbReference>
<evidence type="ECO:0000256" key="5">
    <source>
        <dbReference type="SAM" id="MobiDB-lite"/>
    </source>
</evidence>
<evidence type="ECO:0000256" key="3">
    <source>
        <dbReference type="ARBA" id="ARBA00023163"/>
    </source>
</evidence>
<accession>A0A9N9B875</accession>
<evidence type="ECO:0000259" key="6">
    <source>
        <dbReference type="PROSITE" id="PS51821"/>
    </source>
</evidence>
<dbReference type="PROSITE" id="PS51821">
    <property type="entry name" value="VELVET"/>
    <property type="match status" value="1"/>
</dbReference>
<keyword evidence="2" id="KW-0805">Transcription regulation</keyword>
<feature type="region of interest" description="Disordered" evidence="5">
    <location>
        <begin position="215"/>
        <end position="235"/>
    </location>
</feature>
<feature type="compositionally biased region" description="Low complexity" evidence="5">
    <location>
        <begin position="19"/>
        <end position="30"/>
    </location>
</feature>
<feature type="domain" description="Velvet" evidence="6">
    <location>
        <begin position="67"/>
        <end position="221"/>
    </location>
</feature>
<sequence>MSSLYHSHDNYYPQERTQSPKLESSSSSDSIKTKRKRSEGDVPDQALQYATIDMVRSLQAQTPSGIPDNWRYRLEIVQEPMRARMCGFGEKPVDINNFDPGFFTICAVLYDYSSNKEASIVVHPPSSTNIGNMSQQLGMKNLVGNCLVDGKRLKDAEGELGIWFVYQDLSVRTDGIDPIPILATANSRPFTVYPPKRFPGMIEPSPLARCFSKQGIKIPARKENKKSEFSPEQES</sequence>
<name>A0A9N9B875_9GLOM</name>
<dbReference type="OrthoDB" id="3056235at2759"/>
<dbReference type="Gene3D" id="2.60.40.3960">
    <property type="entry name" value="Velvet domain"/>
    <property type="match status" value="1"/>
</dbReference>
<gene>
    <name evidence="7" type="ORF">DEBURN_LOCUS7391</name>
</gene>
<dbReference type="GO" id="GO:0005634">
    <property type="term" value="C:nucleus"/>
    <property type="evidence" value="ECO:0007669"/>
    <property type="project" value="UniProtKB-SubCell"/>
</dbReference>
<dbReference type="InterPro" id="IPR038491">
    <property type="entry name" value="Velvet_dom_sf"/>
</dbReference>
<feature type="compositionally biased region" description="Basic and acidic residues" evidence="5">
    <location>
        <begin position="220"/>
        <end position="229"/>
    </location>
</feature>
<dbReference type="PANTHER" id="PTHR33572:SF3">
    <property type="entry name" value="VELVET COMPLEX SUBUNIT B"/>
    <property type="match status" value="1"/>
</dbReference>
<reference evidence="7" key="1">
    <citation type="submission" date="2021-06" db="EMBL/GenBank/DDBJ databases">
        <authorList>
            <person name="Kallberg Y."/>
            <person name="Tangrot J."/>
            <person name="Rosling A."/>
        </authorList>
    </citation>
    <scope>NUCLEOTIDE SEQUENCE</scope>
    <source>
        <strain evidence="7">AZ414A</strain>
    </source>
</reference>
<evidence type="ECO:0000256" key="4">
    <source>
        <dbReference type="ARBA" id="ARBA00023242"/>
    </source>
</evidence>
<evidence type="ECO:0000313" key="7">
    <source>
        <dbReference type="EMBL" id="CAG8557004.1"/>
    </source>
</evidence>
<organism evidence="7 8">
    <name type="scientific">Diversispora eburnea</name>
    <dbReference type="NCBI Taxonomy" id="1213867"/>
    <lineage>
        <taxon>Eukaryota</taxon>
        <taxon>Fungi</taxon>
        <taxon>Fungi incertae sedis</taxon>
        <taxon>Mucoromycota</taxon>
        <taxon>Glomeromycotina</taxon>
        <taxon>Glomeromycetes</taxon>
        <taxon>Diversisporales</taxon>
        <taxon>Diversisporaceae</taxon>
        <taxon>Diversispora</taxon>
    </lineage>
</organism>
<dbReference type="Pfam" id="PF11754">
    <property type="entry name" value="Velvet"/>
    <property type="match status" value="3"/>
</dbReference>
<dbReference type="PANTHER" id="PTHR33572">
    <property type="entry name" value="SPORE DEVELOPMENT REGULATOR VOSA"/>
    <property type="match status" value="1"/>
</dbReference>
<keyword evidence="3" id="KW-0804">Transcription</keyword>
<evidence type="ECO:0000313" key="8">
    <source>
        <dbReference type="Proteomes" id="UP000789706"/>
    </source>
</evidence>
<proteinExistence type="predicted"/>
<dbReference type="AlphaFoldDB" id="A0A9N9B875"/>
<comment type="caution">
    <text evidence="7">The sequence shown here is derived from an EMBL/GenBank/DDBJ whole genome shotgun (WGS) entry which is preliminary data.</text>
</comment>
<evidence type="ECO:0000256" key="2">
    <source>
        <dbReference type="ARBA" id="ARBA00023015"/>
    </source>
</evidence>
<feature type="region of interest" description="Disordered" evidence="5">
    <location>
        <begin position="1"/>
        <end position="44"/>
    </location>
</feature>
<keyword evidence="8" id="KW-1185">Reference proteome</keyword>
<dbReference type="EMBL" id="CAJVPK010000885">
    <property type="protein sequence ID" value="CAG8557004.1"/>
    <property type="molecule type" value="Genomic_DNA"/>
</dbReference>
<keyword evidence="4" id="KW-0539">Nucleus</keyword>
<dbReference type="InterPro" id="IPR037525">
    <property type="entry name" value="Velvet_dom"/>
</dbReference>
<protein>
    <submittedName>
        <fullName evidence="7">5716_t:CDS:1</fullName>
    </submittedName>
</protein>
<evidence type="ECO:0000256" key="1">
    <source>
        <dbReference type="ARBA" id="ARBA00004123"/>
    </source>
</evidence>
<comment type="subcellular location">
    <subcellularLocation>
        <location evidence="1">Nucleus</location>
    </subcellularLocation>
</comment>